<keyword evidence="7 9" id="KW-0805">Transcription regulation</keyword>
<dbReference type="CDD" id="cd04459">
    <property type="entry name" value="Rho_CSD"/>
    <property type="match status" value="1"/>
</dbReference>
<dbReference type="Pfam" id="PF00006">
    <property type="entry name" value="ATP-synt_ab"/>
    <property type="match status" value="1"/>
</dbReference>
<dbReference type="PROSITE" id="PS51856">
    <property type="entry name" value="RHO_RNA_BD"/>
    <property type="match status" value="1"/>
</dbReference>
<keyword evidence="14" id="KW-1185">Reference proteome</keyword>
<gene>
    <name evidence="13" type="primary">rho_2</name>
    <name evidence="9" type="synonym">rho</name>
    <name evidence="13" type="ORF">KDW_45800</name>
</gene>
<dbReference type="SUPFAM" id="SSF50249">
    <property type="entry name" value="Nucleic acid-binding proteins"/>
    <property type="match status" value="1"/>
</dbReference>
<dbReference type="Pfam" id="PF07497">
    <property type="entry name" value="Rho_RNA_bind"/>
    <property type="match status" value="1"/>
</dbReference>
<dbReference type="EC" id="3.6.4.-" evidence="9 10"/>
<dbReference type="GO" id="GO:0005524">
    <property type="term" value="F:ATP binding"/>
    <property type="evidence" value="ECO:0007669"/>
    <property type="project" value="UniProtKB-UniRule"/>
</dbReference>
<name>A0A5J4KKX9_9CHLR</name>
<feature type="binding site" evidence="9">
    <location>
        <begin position="181"/>
        <end position="186"/>
    </location>
    <ligand>
        <name>ATP</name>
        <dbReference type="ChEBI" id="CHEBI:30616"/>
    </ligand>
</feature>
<feature type="binding site" evidence="9">
    <location>
        <position position="212"/>
    </location>
    <ligand>
        <name>ATP</name>
        <dbReference type="ChEBI" id="CHEBI:30616"/>
    </ligand>
</feature>
<comment type="caution">
    <text evidence="9">Lacks conserved residue(s) required for the propagation of feature annotation.</text>
</comment>
<keyword evidence="6 9" id="KW-0694">RNA-binding</keyword>
<evidence type="ECO:0000256" key="8">
    <source>
        <dbReference type="ARBA" id="ARBA00023163"/>
    </source>
</evidence>
<dbReference type="GO" id="GO:0008186">
    <property type="term" value="F:ATP-dependent activity, acting on RNA"/>
    <property type="evidence" value="ECO:0007669"/>
    <property type="project" value="UniProtKB-UniRule"/>
</dbReference>
<dbReference type="AlphaFoldDB" id="A0A5J4KKX9"/>
<keyword evidence="8 9" id="KW-0804">Transcription</keyword>
<dbReference type="InterPro" id="IPR027417">
    <property type="entry name" value="P-loop_NTPase"/>
</dbReference>
<dbReference type="NCBIfam" id="NF006886">
    <property type="entry name" value="PRK09376.1"/>
    <property type="match status" value="1"/>
</dbReference>
<keyword evidence="2 9" id="KW-0547">Nucleotide-binding</keyword>
<evidence type="ECO:0000256" key="4">
    <source>
        <dbReference type="ARBA" id="ARBA00022806"/>
    </source>
</evidence>
<keyword evidence="3 9" id="KW-0378">Hydrolase</keyword>
<dbReference type="InterPro" id="IPR041703">
    <property type="entry name" value="Rho_factor_ATP-bd"/>
</dbReference>
<feature type="binding site" evidence="9">
    <location>
        <begin position="169"/>
        <end position="174"/>
    </location>
    <ligand>
        <name>ATP</name>
        <dbReference type="ChEBI" id="CHEBI:30616"/>
    </ligand>
</feature>
<dbReference type="GO" id="GO:0003723">
    <property type="term" value="F:RNA binding"/>
    <property type="evidence" value="ECO:0007669"/>
    <property type="project" value="UniProtKB-UniRule"/>
</dbReference>
<protein>
    <recommendedName>
        <fullName evidence="9 10">Transcription termination factor Rho</fullName>
        <ecNumber evidence="9 10">3.6.4.-</ecNumber>
    </recommendedName>
    <alternativeName>
        <fullName evidence="9">ATP-dependent helicase Rho</fullName>
    </alternativeName>
</protein>
<dbReference type="CDD" id="cd01128">
    <property type="entry name" value="rho_factor_C"/>
    <property type="match status" value="1"/>
</dbReference>
<evidence type="ECO:0000256" key="2">
    <source>
        <dbReference type="ARBA" id="ARBA00022741"/>
    </source>
</evidence>
<evidence type="ECO:0000256" key="5">
    <source>
        <dbReference type="ARBA" id="ARBA00022840"/>
    </source>
</evidence>
<dbReference type="InterPro" id="IPR011113">
    <property type="entry name" value="Rho_RNA-bd"/>
</dbReference>
<dbReference type="PANTHER" id="PTHR46425">
    <property type="entry name" value="TRANSCRIPTION TERMINATION FACTOR RHO"/>
    <property type="match status" value="1"/>
</dbReference>
<evidence type="ECO:0000256" key="10">
    <source>
        <dbReference type="NCBIfam" id="TIGR00767"/>
    </source>
</evidence>
<dbReference type="GO" id="GO:0004386">
    <property type="term" value="F:helicase activity"/>
    <property type="evidence" value="ECO:0007669"/>
    <property type="project" value="UniProtKB-UniRule"/>
</dbReference>
<evidence type="ECO:0000259" key="12">
    <source>
        <dbReference type="PROSITE" id="PS51856"/>
    </source>
</evidence>
<dbReference type="InterPro" id="IPR003593">
    <property type="entry name" value="AAA+_ATPase"/>
</dbReference>
<comment type="similarity">
    <text evidence="9 11">Belongs to the Rho family.</text>
</comment>
<dbReference type="SMART" id="SM00357">
    <property type="entry name" value="CSP"/>
    <property type="match status" value="1"/>
</dbReference>
<evidence type="ECO:0000256" key="6">
    <source>
        <dbReference type="ARBA" id="ARBA00022884"/>
    </source>
</evidence>
<feature type="domain" description="Rho RNA-BD" evidence="12">
    <location>
        <begin position="53"/>
        <end position="126"/>
    </location>
</feature>
<dbReference type="SMART" id="SM00382">
    <property type="entry name" value="AAA"/>
    <property type="match status" value="1"/>
</dbReference>
<keyword evidence="5 9" id="KW-0067">ATP-binding</keyword>
<dbReference type="SUPFAM" id="SSF52540">
    <property type="entry name" value="P-loop containing nucleoside triphosphate hydrolases"/>
    <property type="match status" value="1"/>
</dbReference>
<dbReference type="RefSeq" id="WP_151758166.1">
    <property type="nucleotide sequence ID" value="NZ_BKZW01000002.1"/>
</dbReference>
<dbReference type="EMBL" id="BKZW01000002">
    <property type="protein sequence ID" value="GER90418.1"/>
    <property type="molecule type" value="Genomic_DNA"/>
</dbReference>
<evidence type="ECO:0000256" key="9">
    <source>
        <dbReference type="HAMAP-Rule" id="MF_01884"/>
    </source>
</evidence>
<dbReference type="GO" id="GO:0006353">
    <property type="term" value="P:DNA-templated transcription termination"/>
    <property type="evidence" value="ECO:0007669"/>
    <property type="project" value="UniProtKB-UniRule"/>
</dbReference>
<comment type="subunit">
    <text evidence="9">Homohexamer. The homohexamer assembles into an open ring structure.</text>
</comment>
<proteinExistence type="inferred from homology"/>
<dbReference type="Gene3D" id="3.40.50.300">
    <property type="entry name" value="P-loop containing nucleotide triphosphate hydrolases"/>
    <property type="match status" value="1"/>
</dbReference>
<dbReference type="InterPro" id="IPR004665">
    <property type="entry name" value="Term_rho"/>
</dbReference>
<comment type="caution">
    <text evidence="13">The sequence shown here is derived from an EMBL/GenBank/DDBJ whole genome shotgun (WGS) entry which is preliminary data.</text>
</comment>
<sequence length="424" mass="46895">MNNTSSALPDRDDQRHALHSFVHANADTFDPIKKESSSAHVRSSAPLSDQDLAVPGSGVLDIVEDGYGFLRSERYLPSPQDIYVSHSQIRRFGLRQADFVAGQVRPPKDREQYGGLLRVEQVNGRSAELSHPRPRFDALTPVFPHQMFDLESDPGNVAGRLMNLVSPMGRGQRGLIVAPPKAGKTILLKSIASAISHNYPDVYLIMTLIGERPEEVTDLKRAINGEVISSTFDEPAYAHTHLAEMVLERAKRLVEEGKDVVVLLDSLTRLSRAYNLTVEASGRSLSGGLDPSAMTMPKRFFGAARKLEEGGSLTVIATALIETGSRMDDVIYEELKGTGNMELVLSRKLAERRLFPAIDIALSGTRREELLYDQPTYQAVVTMRRMFAQLSDQQGVDAMEAFIQQLAKSKSNQEFLATLSKRSM</sequence>
<comment type="function">
    <text evidence="9">Facilitates transcription termination by a mechanism that involves Rho binding to the nascent RNA, activation of Rho's RNA-dependent ATPase activity, and release of the mRNA from the DNA template.</text>
</comment>
<evidence type="ECO:0000313" key="13">
    <source>
        <dbReference type="EMBL" id="GER90418.1"/>
    </source>
</evidence>
<evidence type="ECO:0000256" key="3">
    <source>
        <dbReference type="ARBA" id="ARBA00022801"/>
    </source>
</evidence>
<evidence type="ECO:0000256" key="11">
    <source>
        <dbReference type="PROSITE-ProRule" id="PRU01203"/>
    </source>
</evidence>
<dbReference type="Proteomes" id="UP000326912">
    <property type="component" value="Unassembled WGS sequence"/>
</dbReference>
<keyword evidence="1 9" id="KW-0806">Transcription termination</keyword>
<reference evidence="13 14" key="1">
    <citation type="submission" date="2019-10" db="EMBL/GenBank/DDBJ databases">
        <title>Dictyobacter vulcani sp. nov., within the class Ktedonobacteria, isolated from soil of volcanic Mt. Zao.</title>
        <authorList>
            <person name="Zheng Y."/>
            <person name="Wang C.M."/>
            <person name="Sakai Y."/>
            <person name="Abe K."/>
            <person name="Yokota A."/>
            <person name="Yabe S."/>
        </authorList>
    </citation>
    <scope>NUCLEOTIDE SEQUENCE [LARGE SCALE GENOMIC DNA]</scope>
    <source>
        <strain evidence="13 14">W12</strain>
    </source>
</reference>
<dbReference type="HAMAP" id="MF_01884">
    <property type="entry name" value="Rho"/>
    <property type="match status" value="1"/>
</dbReference>
<dbReference type="InterPro" id="IPR000194">
    <property type="entry name" value="ATPase_F1/V1/A1_a/bsu_nucl-bd"/>
</dbReference>
<keyword evidence="4 9" id="KW-0347">Helicase</keyword>
<dbReference type="InterPro" id="IPR012340">
    <property type="entry name" value="NA-bd_OB-fold"/>
</dbReference>
<organism evidence="13 14">
    <name type="scientific">Dictyobacter vulcani</name>
    <dbReference type="NCBI Taxonomy" id="2607529"/>
    <lineage>
        <taxon>Bacteria</taxon>
        <taxon>Bacillati</taxon>
        <taxon>Chloroflexota</taxon>
        <taxon>Ktedonobacteria</taxon>
        <taxon>Ktedonobacterales</taxon>
        <taxon>Dictyobacteraceae</taxon>
        <taxon>Dictyobacter</taxon>
    </lineage>
</organism>
<dbReference type="PANTHER" id="PTHR46425:SF1">
    <property type="entry name" value="TRANSCRIPTION TERMINATION FACTOR RHO"/>
    <property type="match status" value="1"/>
</dbReference>
<dbReference type="GO" id="GO:0016787">
    <property type="term" value="F:hydrolase activity"/>
    <property type="evidence" value="ECO:0007669"/>
    <property type="project" value="UniProtKB-KW"/>
</dbReference>
<evidence type="ECO:0000256" key="7">
    <source>
        <dbReference type="ARBA" id="ARBA00023015"/>
    </source>
</evidence>
<dbReference type="NCBIfam" id="TIGR00767">
    <property type="entry name" value="rho"/>
    <property type="match status" value="1"/>
</dbReference>
<evidence type="ECO:0000256" key="1">
    <source>
        <dbReference type="ARBA" id="ARBA00022472"/>
    </source>
</evidence>
<accession>A0A5J4KKX9</accession>
<evidence type="ECO:0000313" key="14">
    <source>
        <dbReference type="Proteomes" id="UP000326912"/>
    </source>
</evidence>
<dbReference type="Gene3D" id="2.40.50.140">
    <property type="entry name" value="Nucleic acid-binding proteins"/>
    <property type="match status" value="1"/>
</dbReference>
<dbReference type="InterPro" id="IPR011129">
    <property type="entry name" value="CSD"/>
</dbReference>